<evidence type="ECO:0000259" key="1">
    <source>
        <dbReference type="Pfam" id="PF01571"/>
    </source>
</evidence>
<evidence type="ECO:0000259" key="2">
    <source>
        <dbReference type="Pfam" id="PF08669"/>
    </source>
</evidence>
<proteinExistence type="predicted"/>
<dbReference type="Pfam" id="PF01571">
    <property type="entry name" value="GCV_T"/>
    <property type="match status" value="1"/>
</dbReference>
<dbReference type="EMBL" id="JAJEQX010000024">
    <property type="protein sequence ID" value="MCC2255270.1"/>
    <property type="molecule type" value="Genomic_DNA"/>
</dbReference>
<gene>
    <name evidence="3" type="ORF">LKD70_12725</name>
</gene>
<dbReference type="SUPFAM" id="SSF103025">
    <property type="entry name" value="Folate-binding domain"/>
    <property type="match status" value="1"/>
</dbReference>
<evidence type="ECO:0000313" key="3">
    <source>
        <dbReference type="EMBL" id="MCC2255270.1"/>
    </source>
</evidence>
<protein>
    <submittedName>
        <fullName evidence="3">Aminomethyltransferase family protein</fullName>
    </submittedName>
</protein>
<reference evidence="3 4" key="1">
    <citation type="submission" date="2021-10" db="EMBL/GenBank/DDBJ databases">
        <title>Anaerobic single-cell dispensing facilitates the cultivation of human gut bacteria.</title>
        <authorList>
            <person name="Afrizal A."/>
        </authorList>
    </citation>
    <scope>NUCLEOTIDE SEQUENCE [LARGE SCALE GENOMIC DNA]</scope>
    <source>
        <strain evidence="3 4">CLA-AA-H200</strain>
    </source>
</reference>
<feature type="domain" description="GCVT N-terminal" evidence="1">
    <location>
        <begin position="12"/>
        <end position="204"/>
    </location>
</feature>
<keyword evidence="4" id="KW-1185">Reference proteome</keyword>
<dbReference type="InterPro" id="IPR006222">
    <property type="entry name" value="GCVT_N"/>
</dbReference>
<dbReference type="PIRSF" id="PIRSF006487">
    <property type="entry name" value="GcvT"/>
    <property type="match status" value="1"/>
</dbReference>
<feature type="domain" description="Aminomethyltransferase C-terminal" evidence="2">
    <location>
        <begin position="222"/>
        <end position="301"/>
    </location>
</feature>
<dbReference type="PANTHER" id="PTHR43757:SF2">
    <property type="entry name" value="AMINOMETHYLTRANSFERASE, MITOCHONDRIAL"/>
    <property type="match status" value="1"/>
</dbReference>
<dbReference type="Gene3D" id="3.30.1360.120">
    <property type="entry name" value="Probable tRNA modification gtpase trme, domain 1"/>
    <property type="match status" value="1"/>
</dbReference>
<dbReference type="Proteomes" id="UP001198151">
    <property type="component" value="Unassembled WGS sequence"/>
</dbReference>
<comment type="caution">
    <text evidence="3">The sequence shown here is derived from an EMBL/GenBank/DDBJ whole genome shotgun (WGS) entry which is preliminary data.</text>
</comment>
<accession>A0ABS8FYZ1</accession>
<dbReference type="InterPro" id="IPR013977">
    <property type="entry name" value="GcvT_C"/>
</dbReference>
<dbReference type="InterPro" id="IPR027266">
    <property type="entry name" value="TrmE/GcvT-like"/>
</dbReference>
<dbReference type="PANTHER" id="PTHR43757">
    <property type="entry name" value="AMINOMETHYLTRANSFERASE"/>
    <property type="match status" value="1"/>
</dbReference>
<dbReference type="Pfam" id="PF08669">
    <property type="entry name" value="GCV_T_C"/>
    <property type="match status" value="1"/>
</dbReference>
<organism evidence="3 4">
    <name type="scientific">Ruminococcus turbiniformis</name>
    <dbReference type="NCBI Taxonomy" id="2881258"/>
    <lineage>
        <taxon>Bacteria</taxon>
        <taxon>Bacillati</taxon>
        <taxon>Bacillota</taxon>
        <taxon>Clostridia</taxon>
        <taxon>Eubacteriales</taxon>
        <taxon>Oscillospiraceae</taxon>
        <taxon>Ruminococcus</taxon>
    </lineage>
</organism>
<dbReference type="SUPFAM" id="SSF101790">
    <property type="entry name" value="Aminomethyltransferase beta-barrel domain"/>
    <property type="match status" value="1"/>
</dbReference>
<evidence type="ECO:0000313" key="4">
    <source>
        <dbReference type="Proteomes" id="UP001198151"/>
    </source>
</evidence>
<sequence>MKKRSWNTFVYFTSNISNLKPGRERYTTMLNENGEIIDDVVIFRMDENRFWVSTLFVHYLKNWFDQHKGSYHVTYQDITSTLSMYAVQGPKSKDMVNALVKEPVDAMKFFSFAQNEIEGIPVMVNRAGYTGEKLGYEIYCSAENSDLLEEKIRETGKTFHAVEVTEFQIMAWTLPCEAGFMYMRDLRHTNPLEVGLDRGINYEKEFIGKDALLHIRENGASRELIGFTVDEPDVFIRSKHLGGPGEPVIVNGEEIGRVSKLVYSYVLDKNIGYLLVKKGCVKPGDKVLLHGYEAEIHTLPFI</sequence>
<dbReference type="InterPro" id="IPR029043">
    <property type="entry name" value="GcvT/YgfZ_C"/>
</dbReference>
<name>A0ABS8FYZ1_9FIRM</name>
<dbReference type="InterPro" id="IPR028896">
    <property type="entry name" value="GcvT/YgfZ/DmdA"/>
</dbReference>